<dbReference type="InterPro" id="IPR050700">
    <property type="entry name" value="YIM1/Zinc_Alcohol_DH_Fams"/>
</dbReference>
<evidence type="ECO:0000313" key="4">
    <source>
        <dbReference type="Proteomes" id="UP000184287"/>
    </source>
</evidence>
<dbReference type="Gene3D" id="3.40.50.720">
    <property type="entry name" value="NAD(P)-binding Rossmann-like Domain"/>
    <property type="match status" value="1"/>
</dbReference>
<dbReference type="SUPFAM" id="SSF50129">
    <property type="entry name" value="GroES-like"/>
    <property type="match status" value="1"/>
</dbReference>
<dbReference type="InterPro" id="IPR002364">
    <property type="entry name" value="Quin_OxRdtase/zeta-crystal_CS"/>
</dbReference>
<dbReference type="InterPro" id="IPR020843">
    <property type="entry name" value="ER"/>
</dbReference>
<dbReference type="SUPFAM" id="SSF51735">
    <property type="entry name" value="NAD(P)-binding Rossmann-fold domains"/>
    <property type="match status" value="1"/>
</dbReference>
<protein>
    <submittedName>
        <fullName evidence="3">NADPH:quinone reductase</fullName>
    </submittedName>
</protein>
<dbReference type="InterPro" id="IPR013154">
    <property type="entry name" value="ADH-like_N"/>
</dbReference>
<feature type="domain" description="Enoyl reductase (ER)" evidence="2">
    <location>
        <begin position="10"/>
        <end position="308"/>
    </location>
</feature>
<dbReference type="EMBL" id="FQUQ01000005">
    <property type="protein sequence ID" value="SHG46825.1"/>
    <property type="molecule type" value="Genomic_DNA"/>
</dbReference>
<keyword evidence="1" id="KW-0560">Oxidoreductase</keyword>
<reference evidence="4" key="1">
    <citation type="submission" date="2016-11" db="EMBL/GenBank/DDBJ databases">
        <authorList>
            <person name="Varghese N."/>
            <person name="Submissions S."/>
        </authorList>
    </citation>
    <scope>NUCLEOTIDE SEQUENCE [LARGE SCALE GENOMIC DNA]</scope>
    <source>
        <strain evidence="4">DSM 16990</strain>
    </source>
</reference>
<dbReference type="PROSITE" id="PS01162">
    <property type="entry name" value="QOR_ZETA_CRYSTAL"/>
    <property type="match status" value="1"/>
</dbReference>
<dbReference type="AlphaFoldDB" id="A0A1M5K279"/>
<gene>
    <name evidence="3" type="ORF">SAMN04488522_105594</name>
</gene>
<dbReference type="PANTHER" id="PTHR11695:SF294">
    <property type="entry name" value="RETICULON-4-INTERACTING PROTEIN 1, MITOCHONDRIAL"/>
    <property type="match status" value="1"/>
</dbReference>
<sequence>MKAIILKEAGSTDQLSATEIAIPVIQNGEILVEAKAISINPIDIKTRKGKGRYEILKAESPIILGWDISGIVKESKSDSFKAGDEVFGMVNFPGHGKAYAEYVSVPATHLALKPKNVSHEAAAGATLAALTAWQAIVKAGVKKGDRVLIHAAAGGVGHFAVQMAKHLGAFVAGTASLKNKDFVLSLGADQHIDYAASPFETQVKNIDFVLDTMGGDHIDRSLEIMNPGGTLISIPSGLNNGVEEKAKAKGVYGYATFVQSSGEDMKTIAGLLENGSLKSHISESYTFDQMAAAHQQIESGRTVGKIVVTLP</sequence>
<dbReference type="Pfam" id="PF13602">
    <property type="entry name" value="ADH_zinc_N_2"/>
    <property type="match status" value="1"/>
</dbReference>
<keyword evidence="4" id="KW-1185">Reference proteome</keyword>
<proteinExistence type="predicted"/>
<dbReference type="Gene3D" id="3.90.180.10">
    <property type="entry name" value="Medium-chain alcohol dehydrogenases, catalytic domain"/>
    <property type="match status" value="1"/>
</dbReference>
<dbReference type="PANTHER" id="PTHR11695">
    <property type="entry name" value="ALCOHOL DEHYDROGENASE RELATED"/>
    <property type="match status" value="1"/>
</dbReference>
<organism evidence="3 4">
    <name type="scientific">Pedobacter caeni</name>
    <dbReference type="NCBI Taxonomy" id="288992"/>
    <lineage>
        <taxon>Bacteria</taxon>
        <taxon>Pseudomonadati</taxon>
        <taxon>Bacteroidota</taxon>
        <taxon>Sphingobacteriia</taxon>
        <taxon>Sphingobacteriales</taxon>
        <taxon>Sphingobacteriaceae</taxon>
        <taxon>Pedobacter</taxon>
    </lineage>
</organism>
<dbReference type="GO" id="GO:0016491">
    <property type="term" value="F:oxidoreductase activity"/>
    <property type="evidence" value="ECO:0007669"/>
    <property type="project" value="UniProtKB-KW"/>
</dbReference>
<dbReference type="STRING" id="288992.SAMN04488522_105594"/>
<dbReference type="GO" id="GO:0008270">
    <property type="term" value="F:zinc ion binding"/>
    <property type="evidence" value="ECO:0007669"/>
    <property type="project" value="InterPro"/>
</dbReference>
<dbReference type="Pfam" id="PF08240">
    <property type="entry name" value="ADH_N"/>
    <property type="match status" value="1"/>
</dbReference>
<dbReference type="OrthoDB" id="9787435at2"/>
<name>A0A1M5K279_9SPHI</name>
<accession>A0A1M5K279</accession>
<evidence type="ECO:0000256" key="1">
    <source>
        <dbReference type="ARBA" id="ARBA00023002"/>
    </source>
</evidence>
<evidence type="ECO:0000313" key="3">
    <source>
        <dbReference type="EMBL" id="SHG46825.1"/>
    </source>
</evidence>
<dbReference type="InterPro" id="IPR011032">
    <property type="entry name" value="GroES-like_sf"/>
</dbReference>
<dbReference type="RefSeq" id="WP_073235565.1">
    <property type="nucleotide sequence ID" value="NZ_FQUQ01000005.1"/>
</dbReference>
<dbReference type="SMART" id="SM00829">
    <property type="entry name" value="PKS_ER"/>
    <property type="match status" value="1"/>
</dbReference>
<evidence type="ECO:0000259" key="2">
    <source>
        <dbReference type="SMART" id="SM00829"/>
    </source>
</evidence>
<dbReference type="InterPro" id="IPR036291">
    <property type="entry name" value="NAD(P)-bd_dom_sf"/>
</dbReference>
<dbReference type="Proteomes" id="UP000184287">
    <property type="component" value="Unassembled WGS sequence"/>
</dbReference>
<dbReference type="CDD" id="cd05289">
    <property type="entry name" value="MDR_like_2"/>
    <property type="match status" value="1"/>
</dbReference>